<evidence type="ECO:0008006" key="3">
    <source>
        <dbReference type="Google" id="ProtNLM"/>
    </source>
</evidence>
<dbReference type="AlphaFoldDB" id="A0A078M0A3"/>
<dbReference type="eggNOG" id="ENOG5030NSY">
    <property type="taxonomic scope" value="Bacteria"/>
</dbReference>
<reference evidence="1 2" key="1">
    <citation type="submission" date="2014-07" db="EMBL/GenBank/DDBJ databases">
        <authorList>
            <person name="Urmite Genomes Urmite Genomes"/>
        </authorList>
    </citation>
    <scope>NUCLEOTIDE SEQUENCE [LARGE SCALE GENOMIC DNA]</scope>
    <source>
        <strain evidence="1 2">13MG44_air</strain>
    </source>
</reference>
<dbReference type="Proteomes" id="UP000044136">
    <property type="component" value="Unassembled WGS sequence"/>
</dbReference>
<dbReference type="OrthoDB" id="2988051at2"/>
<dbReference type="InterPro" id="IPR029044">
    <property type="entry name" value="Nucleotide-diphossugar_trans"/>
</dbReference>
<dbReference type="SUPFAM" id="SSF53448">
    <property type="entry name" value="Nucleotide-diphospho-sugar transferases"/>
    <property type="match status" value="1"/>
</dbReference>
<evidence type="ECO:0000313" key="1">
    <source>
        <dbReference type="EMBL" id="CDZ99664.1"/>
    </source>
</evidence>
<organism evidence="1 2">
    <name type="scientific">Jeotgalicoccus saudimassiliensis</name>
    <dbReference type="NCBI Taxonomy" id="1461582"/>
    <lineage>
        <taxon>Bacteria</taxon>
        <taxon>Bacillati</taxon>
        <taxon>Bacillota</taxon>
        <taxon>Bacilli</taxon>
        <taxon>Bacillales</taxon>
        <taxon>Staphylococcaceae</taxon>
        <taxon>Jeotgalicoccus</taxon>
    </lineage>
</organism>
<evidence type="ECO:0000313" key="2">
    <source>
        <dbReference type="Proteomes" id="UP000044136"/>
    </source>
</evidence>
<dbReference type="STRING" id="1461582.BN1048_00590"/>
<gene>
    <name evidence="1" type="ORF">BN1048_00590</name>
</gene>
<dbReference type="RefSeq" id="WP_035808266.1">
    <property type="nucleotide sequence ID" value="NZ_CCSE01000001.1"/>
</dbReference>
<dbReference type="HOGENOM" id="CLU_528708_0_0_9"/>
<accession>A0A078M0A3</accession>
<dbReference type="EMBL" id="CCSE01000001">
    <property type="protein sequence ID" value="CDZ99664.1"/>
    <property type="molecule type" value="Genomic_DNA"/>
</dbReference>
<proteinExistence type="predicted"/>
<sequence length="515" mass="61247">MTLQINPVDHQIKEDCRIMFRDDISDEIVSVIEVKEGEVLEIEDDNILANPENFKFRIQVFKEGKFRNVTKYIYFIDVKKLEDFLLNNIKITDEEAYDLLSQYWKSNLKVKVLRPIFKKVLEHIWINRVNKISNLKQSLLLTQKYKMEISTLWENIFSFYNNLINLYEKLKELNLLEKSFLDIEKSKDIRLAIFMSEEIDRIKESKLQLDNYLIGNYYSFLGERSKALTYYSEAAKNYEDFDLIKLLNFDLGGISTFNNLDLEDVKYDRQKVFDSFKFYSDEIPNDKETTLVFSVDEVFLRVYGPSLLYSITALERVHFHFHVISDNAENIIKDTLNLFNNIIEFRKIKTVTLPTFSYEDIPKNVENITTYYACARFMHADYFLEKFENEILILDADFMFINDLDELLIKCRESDIATTSSSIGLSIFPWRRFMAGIVYLKNEEVSKEFMRGTTAYILNQYENEHTWTLDQNALSFGYYYIKEKFESFNFGDTHVNKRPFLHPDFRGNLEKQVKL</sequence>
<name>A0A078M0A3_9STAP</name>
<keyword evidence="2" id="KW-1185">Reference proteome</keyword>
<protein>
    <recommendedName>
        <fullName evidence="3">Glycosyl transferase family 8</fullName>
    </recommendedName>
</protein>